<gene>
    <name evidence="2" type="ORF">OS493_007652</name>
</gene>
<dbReference type="EMBL" id="MU827304">
    <property type="protein sequence ID" value="KAJ7365013.1"/>
    <property type="molecule type" value="Genomic_DNA"/>
</dbReference>
<comment type="caution">
    <text evidence="2">The sequence shown here is derived from an EMBL/GenBank/DDBJ whole genome shotgun (WGS) entry which is preliminary data.</text>
</comment>
<reference evidence="2" key="1">
    <citation type="submission" date="2023-01" db="EMBL/GenBank/DDBJ databases">
        <title>Genome assembly of the deep-sea coral Lophelia pertusa.</title>
        <authorList>
            <person name="Herrera S."/>
            <person name="Cordes E."/>
        </authorList>
    </citation>
    <scope>NUCLEOTIDE SEQUENCE</scope>
    <source>
        <strain evidence="2">USNM1676648</strain>
        <tissue evidence="2">Polyp</tissue>
    </source>
</reference>
<organism evidence="2 3">
    <name type="scientific">Desmophyllum pertusum</name>
    <dbReference type="NCBI Taxonomy" id="174260"/>
    <lineage>
        <taxon>Eukaryota</taxon>
        <taxon>Metazoa</taxon>
        <taxon>Cnidaria</taxon>
        <taxon>Anthozoa</taxon>
        <taxon>Hexacorallia</taxon>
        <taxon>Scleractinia</taxon>
        <taxon>Caryophylliina</taxon>
        <taxon>Caryophylliidae</taxon>
        <taxon>Desmophyllum</taxon>
    </lineage>
</organism>
<evidence type="ECO:0000313" key="3">
    <source>
        <dbReference type="Proteomes" id="UP001163046"/>
    </source>
</evidence>
<feature type="region of interest" description="Disordered" evidence="1">
    <location>
        <begin position="25"/>
        <end position="60"/>
    </location>
</feature>
<name>A0A9W9YRS6_9CNID</name>
<evidence type="ECO:0000256" key="1">
    <source>
        <dbReference type="SAM" id="MobiDB-lite"/>
    </source>
</evidence>
<evidence type="ECO:0000313" key="2">
    <source>
        <dbReference type="EMBL" id="KAJ7365013.1"/>
    </source>
</evidence>
<dbReference type="Proteomes" id="UP001163046">
    <property type="component" value="Unassembled WGS sequence"/>
</dbReference>
<protein>
    <submittedName>
        <fullName evidence="2">Uncharacterized protein</fullName>
    </submittedName>
</protein>
<sequence>MGAYQSRIQIPRSFRRKRATELNTWSVATEENQTTANSPREQFTPQKPPSPAPVRGPSTSYSTIYEDDVSTLISLTGKDDTIQREYLTLRTAAGYNNCLSYKGYHEHGFHLFTLYPRLFLEMLNDNGQKINSLPWEAYLAALEHYIQGVIKSKVKDDVFVIVIRDNPDKVEVFYTRCVSFTQRVCDSLQKRFGKSLKSIVIYKPAGMIAFKLAKRSRKIPFARLAITKTKLVIANDLIKLAKATAGTKNMSGSAFKRRVENTVVYTRISLND</sequence>
<accession>A0A9W9YRS6</accession>
<feature type="compositionally biased region" description="Polar residues" evidence="1">
    <location>
        <begin position="25"/>
        <end position="45"/>
    </location>
</feature>
<dbReference type="AlphaFoldDB" id="A0A9W9YRS6"/>
<proteinExistence type="predicted"/>
<keyword evidence="3" id="KW-1185">Reference proteome</keyword>